<sequence length="304" mass="33082">MNRLFFIVFSAFLCVFTAARAEPAAPQLASPSASATISVYGDSLADGVWSGLYDRLKASPDTRLLRRSQLGAGLTRPDYVTWRAETARQIDEAGDGGYAIIMFGANDMQGVRDENRKGYLFKSPGWTNVYTQRIDWLLQTLKDHHVTTIWVGLPVMRKPETNEDAKFMTNLYETEVKKYGAVFLPLYQDYLDADGNFMQRIDDSRQKSQQLRSDDGIHFTGYGYQLIASKVLTRVQPATAPAAPTAKAAPKPAVMPVPPAMAPAGGPSSRSVPGPVGAPASVPDDAAHGAPPGPRSAAMPARWF</sequence>
<protein>
    <recommendedName>
        <fullName evidence="5">SGNH hydrolase-type esterase domain-containing protein</fullName>
    </recommendedName>
</protein>
<dbReference type="Proteomes" id="UP000539175">
    <property type="component" value="Unassembled WGS sequence"/>
</dbReference>
<feature type="signal peptide" evidence="2">
    <location>
        <begin position="1"/>
        <end position="21"/>
    </location>
</feature>
<evidence type="ECO:0000256" key="2">
    <source>
        <dbReference type="SAM" id="SignalP"/>
    </source>
</evidence>
<evidence type="ECO:0000313" key="3">
    <source>
        <dbReference type="EMBL" id="MBB6250608.1"/>
    </source>
</evidence>
<dbReference type="GO" id="GO:0016788">
    <property type="term" value="F:hydrolase activity, acting on ester bonds"/>
    <property type="evidence" value="ECO:0007669"/>
    <property type="project" value="UniProtKB-ARBA"/>
</dbReference>
<gene>
    <name evidence="3" type="ORF">FHS74_001153</name>
</gene>
<reference evidence="3 4" key="1">
    <citation type="submission" date="2020-08" db="EMBL/GenBank/DDBJ databases">
        <title>Genomic Encyclopedia of Type Strains, Phase IV (KMG-IV): sequencing the most valuable type-strain genomes for metagenomic binning, comparative biology and taxonomic classification.</title>
        <authorList>
            <person name="Goeker M."/>
        </authorList>
    </citation>
    <scope>NUCLEOTIDE SEQUENCE [LARGE SCALE GENOMIC DNA]</scope>
    <source>
        <strain evidence="3 4">DSM 22198</strain>
    </source>
</reference>
<feature type="region of interest" description="Disordered" evidence="1">
    <location>
        <begin position="259"/>
        <end position="304"/>
    </location>
</feature>
<organism evidence="3 4">
    <name type="scientific">Nitrospirillum iridis</name>
    <dbReference type="NCBI Taxonomy" id="765888"/>
    <lineage>
        <taxon>Bacteria</taxon>
        <taxon>Pseudomonadati</taxon>
        <taxon>Pseudomonadota</taxon>
        <taxon>Alphaproteobacteria</taxon>
        <taxon>Rhodospirillales</taxon>
        <taxon>Azospirillaceae</taxon>
        <taxon>Nitrospirillum</taxon>
    </lineage>
</organism>
<dbReference type="Gene3D" id="3.40.50.1110">
    <property type="entry name" value="SGNH hydrolase"/>
    <property type="match status" value="1"/>
</dbReference>
<dbReference type="InterPro" id="IPR007407">
    <property type="entry name" value="DUF459"/>
</dbReference>
<evidence type="ECO:0000256" key="1">
    <source>
        <dbReference type="SAM" id="MobiDB-lite"/>
    </source>
</evidence>
<keyword evidence="4" id="KW-1185">Reference proteome</keyword>
<feature type="compositionally biased region" description="Low complexity" evidence="1">
    <location>
        <begin position="262"/>
        <end position="290"/>
    </location>
</feature>
<dbReference type="SUPFAM" id="SSF52266">
    <property type="entry name" value="SGNH hydrolase"/>
    <property type="match status" value="1"/>
</dbReference>
<comment type="caution">
    <text evidence="3">The sequence shown here is derived from an EMBL/GenBank/DDBJ whole genome shotgun (WGS) entry which is preliminary data.</text>
</comment>
<name>A0A7X0AV23_9PROT</name>
<dbReference type="AlphaFoldDB" id="A0A7X0AV23"/>
<evidence type="ECO:0008006" key="5">
    <source>
        <dbReference type="Google" id="ProtNLM"/>
    </source>
</evidence>
<keyword evidence="2" id="KW-0732">Signal</keyword>
<evidence type="ECO:0000313" key="4">
    <source>
        <dbReference type="Proteomes" id="UP000539175"/>
    </source>
</evidence>
<accession>A0A7X0AV23</accession>
<proteinExistence type="predicted"/>
<feature type="chain" id="PRO_5031098980" description="SGNH hydrolase-type esterase domain-containing protein" evidence="2">
    <location>
        <begin position="22"/>
        <end position="304"/>
    </location>
</feature>
<dbReference type="RefSeq" id="WP_184798377.1">
    <property type="nucleotide sequence ID" value="NZ_JACIIZ010000003.1"/>
</dbReference>
<dbReference type="EMBL" id="JACIIZ010000003">
    <property type="protein sequence ID" value="MBB6250608.1"/>
    <property type="molecule type" value="Genomic_DNA"/>
</dbReference>
<dbReference type="InterPro" id="IPR036514">
    <property type="entry name" value="SGNH_hydro_sf"/>
</dbReference>
<dbReference type="Pfam" id="PF04311">
    <property type="entry name" value="DUF459"/>
    <property type="match status" value="1"/>
</dbReference>